<dbReference type="InterPro" id="IPR047122">
    <property type="entry name" value="Trans-enoyl_RdTase-like"/>
</dbReference>
<dbReference type="CDD" id="cd08249">
    <property type="entry name" value="enoyl_reductase_like"/>
    <property type="match status" value="1"/>
</dbReference>
<sequence length="369" mass="39437">MLLNTQSAIVADKAGTLTLTHDAPLPELGPDMILVRAEAVALNPADAKFTGPMASEGATAGCDCSGTVVAIGSAVSPGRFTLGQSRVCGALAPMDPLNPASGAFTQYVGLSADLALTVPDCMPLESAAGLGTSLTTVALALFRSLQIPGRPDNPCKEEKLRYKGENIVLVHGGSCATGTMAIQLIRSSGCIPIATCSPHNFDMVKSYGAAEVWDYSDPSTLEKIKLYTRNALSFALDCACDMSAGTSSSLNFCYAALGRAGGRYTSLEPYPEEQPRNMRSRRVKPDWVLGAAVLGKEVGWREPYHILPDPELRQFGKEWIAYAQGMLDRGEIRPHPVRIGKEKGLEHVLGGIELLRKKRVSGEKLVYRI</sequence>
<reference evidence="6" key="2">
    <citation type="submission" date="2023-05" db="EMBL/GenBank/DDBJ databases">
        <authorList>
            <consortium name="Lawrence Berkeley National Laboratory"/>
            <person name="Steindorff A."/>
            <person name="Hensen N."/>
            <person name="Bonometti L."/>
            <person name="Westerberg I."/>
            <person name="Brannstrom I.O."/>
            <person name="Guillou S."/>
            <person name="Cros-Aarteil S."/>
            <person name="Calhoun S."/>
            <person name="Haridas S."/>
            <person name="Kuo A."/>
            <person name="Mondo S."/>
            <person name="Pangilinan J."/>
            <person name="Riley R."/>
            <person name="Labutti K."/>
            <person name="Andreopoulos B."/>
            <person name="Lipzen A."/>
            <person name="Chen C."/>
            <person name="Yanf M."/>
            <person name="Daum C."/>
            <person name="Ng V."/>
            <person name="Clum A."/>
            <person name="Ohm R."/>
            <person name="Martin F."/>
            <person name="Silar P."/>
            <person name="Natvig D."/>
            <person name="Lalanne C."/>
            <person name="Gautier V."/>
            <person name="Ament-Velasquez S.L."/>
            <person name="Kruys A."/>
            <person name="Hutchinson M.I."/>
            <person name="Powell A.J."/>
            <person name="Barry K."/>
            <person name="Miller A.N."/>
            <person name="Grigoriev I.V."/>
            <person name="Debuchy R."/>
            <person name="Gladieux P."/>
            <person name="Thoren M.H."/>
            <person name="Johannesson H."/>
        </authorList>
    </citation>
    <scope>NUCLEOTIDE SEQUENCE</scope>
    <source>
        <strain evidence="6">PSN293</strain>
    </source>
</reference>
<dbReference type="Gene3D" id="3.40.50.720">
    <property type="entry name" value="NAD(P)-binding Rossmann-like Domain"/>
    <property type="match status" value="1"/>
</dbReference>
<dbReference type="PANTHER" id="PTHR45348:SF1">
    <property type="entry name" value="TRANS-ENOYL REDUCTASE STHE"/>
    <property type="match status" value="1"/>
</dbReference>
<reference evidence="6" key="1">
    <citation type="journal article" date="2023" name="Mol. Phylogenet. Evol.">
        <title>Genome-scale phylogeny and comparative genomics of the fungal order Sordariales.</title>
        <authorList>
            <person name="Hensen N."/>
            <person name="Bonometti L."/>
            <person name="Westerberg I."/>
            <person name="Brannstrom I.O."/>
            <person name="Guillou S."/>
            <person name="Cros-Aarteil S."/>
            <person name="Calhoun S."/>
            <person name="Haridas S."/>
            <person name="Kuo A."/>
            <person name="Mondo S."/>
            <person name="Pangilinan J."/>
            <person name="Riley R."/>
            <person name="LaButti K."/>
            <person name="Andreopoulos B."/>
            <person name="Lipzen A."/>
            <person name="Chen C."/>
            <person name="Yan M."/>
            <person name="Daum C."/>
            <person name="Ng V."/>
            <person name="Clum A."/>
            <person name="Steindorff A."/>
            <person name="Ohm R.A."/>
            <person name="Martin F."/>
            <person name="Silar P."/>
            <person name="Natvig D.O."/>
            <person name="Lalanne C."/>
            <person name="Gautier V."/>
            <person name="Ament-Velasquez S.L."/>
            <person name="Kruys A."/>
            <person name="Hutchinson M.I."/>
            <person name="Powell A.J."/>
            <person name="Barry K."/>
            <person name="Miller A.N."/>
            <person name="Grigoriev I.V."/>
            <person name="Debuchy R."/>
            <person name="Gladieux P."/>
            <person name="Hiltunen Thoren M."/>
            <person name="Johannesson H."/>
        </authorList>
    </citation>
    <scope>NUCLEOTIDE SEQUENCE</scope>
    <source>
        <strain evidence="6">PSN293</strain>
    </source>
</reference>
<keyword evidence="2" id="KW-0547">Nucleotide-binding</keyword>
<dbReference type="Proteomes" id="UP001301769">
    <property type="component" value="Unassembled WGS sequence"/>
</dbReference>
<evidence type="ECO:0000313" key="7">
    <source>
        <dbReference type="Proteomes" id="UP001301769"/>
    </source>
</evidence>
<protein>
    <submittedName>
        <fullName evidence="6">Chaperonin 10-like protein</fullName>
    </submittedName>
</protein>
<dbReference type="SUPFAM" id="SSF50129">
    <property type="entry name" value="GroES-like"/>
    <property type="match status" value="1"/>
</dbReference>
<dbReference type="Pfam" id="PF08240">
    <property type="entry name" value="ADH_N"/>
    <property type="match status" value="1"/>
</dbReference>
<dbReference type="InterPro" id="IPR036291">
    <property type="entry name" value="NAD(P)-bd_dom_sf"/>
</dbReference>
<dbReference type="GO" id="GO:0000166">
    <property type="term" value="F:nucleotide binding"/>
    <property type="evidence" value="ECO:0007669"/>
    <property type="project" value="UniProtKB-KW"/>
</dbReference>
<dbReference type="Gene3D" id="3.90.180.10">
    <property type="entry name" value="Medium-chain alcohol dehydrogenases, catalytic domain"/>
    <property type="match status" value="1"/>
</dbReference>
<name>A0AAN6Y3L6_9PEZI</name>
<dbReference type="PANTHER" id="PTHR45348">
    <property type="entry name" value="HYPOTHETICAL OXIDOREDUCTASE (EUROFUNG)"/>
    <property type="match status" value="1"/>
</dbReference>
<dbReference type="EMBL" id="MU858135">
    <property type="protein sequence ID" value="KAK4212044.1"/>
    <property type="molecule type" value="Genomic_DNA"/>
</dbReference>
<organism evidence="6 7">
    <name type="scientific">Rhypophila decipiens</name>
    <dbReference type="NCBI Taxonomy" id="261697"/>
    <lineage>
        <taxon>Eukaryota</taxon>
        <taxon>Fungi</taxon>
        <taxon>Dikarya</taxon>
        <taxon>Ascomycota</taxon>
        <taxon>Pezizomycotina</taxon>
        <taxon>Sordariomycetes</taxon>
        <taxon>Sordariomycetidae</taxon>
        <taxon>Sordariales</taxon>
        <taxon>Naviculisporaceae</taxon>
        <taxon>Rhypophila</taxon>
    </lineage>
</organism>
<evidence type="ECO:0000259" key="5">
    <source>
        <dbReference type="SMART" id="SM00829"/>
    </source>
</evidence>
<dbReference type="GO" id="GO:0016651">
    <property type="term" value="F:oxidoreductase activity, acting on NAD(P)H"/>
    <property type="evidence" value="ECO:0007669"/>
    <property type="project" value="InterPro"/>
</dbReference>
<evidence type="ECO:0000313" key="6">
    <source>
        <dbReference type="EMBL" id="KAK4212044.1"/>
    </source>
</evidence>
<dbReference type="InterPro" id="IPR020843">
    <property type="entry name" value="ER"/>
</dbReference>
<keyword evidence="3" id="KW-0521">NADP</keyword>
<feature type="domain" description="Enoyl reductase (ER)" evidence="5">
    <location>
        <begin position="15"/>
        <end position="366"/>
    </location>
</feature>
<evidence type="ECO:0000256" key="1">
    <source>
        <dbReference type="ARBA" id="ARBA00008072"/>
    </source>
</evidence>
<comment type="caution">
    <text evidence="6">The sequence shown here is derived from an EMBL/GenBank/DDBJ whole genome shotgun (WGS) entry which is preliminary data.</text>
</comment>
<evidence type="ECO:0000256" key="4">
    <source>
        <dbReference type="ARBA" id="ARBA00023002"/>
    </source>
</evidence>
<dbReference type="SUPFAM" id="SSF51735">
    <property type="entry name" value="NAD(P)-binding Rossmann-fold domains"/>
    <property type="match status" value="1"/>
</dbReference>
<evidence type="ECO:0000256" key="3">
    <source>
        <dbReference type="ARBA" id="ARBA00022857"/>
    </source>
</evidence>
<dbReference type="InterPro" id="IPR013154">
    <property type="entry name" value="ADH-like_N"/>
</dbReference>
<keyword evidence="7" id="KW-1185">Reference proteome</keyword>
<dbReference type="AlphaFoldDB" id="A0AAN6Y3L6"/>
<gene>
    <name evidence="6" type="ORF">QBC37DRAFT_288884</name>
</gene>
<dbReference type="InterPro" id="IPR011032">
    <property type="entry name" value="GroES-like_sf"/>
</dbReference>
<accession>A0AAN6Y3L6</accession>
<dbReference type="SMART" id="SM00829">
    <property type="entry name" value="PKS_ER"/>
    <property type="match status" value="1"/>
</dbReference>
<proteinExistence type="inferred from homology"/>
<keyword evidence="4" id="KW-0560">Oxidoreductase</keyword>
<comment type="similarity">
    <text evidence="1">Belongs to the zinc-containing alcohol dehydrogenase family.</text>
</comment>
<evidence type="ECO:0000256" key="2">
    <source>
        <dbReference type="ARBA" id="ARBA00022741"/>
    </source>
</evidence>